<reference evidence="1 2" key="1">
    <citation type="submission" date="2023-10" db="EMBL/GenBank/DDBJ databases">
        <authorList>
            <person name="Maclean D."/>
            <person name="Macfadyen A."/>
        </authorList>
    </citation>
    <scope>NUCLEOTIDE SEQUENCE [LARGE SCALE GENOMIC DNA]</scope>
</reference>
<evidence type="ECO:0008006" key="3">
    <source>
        <dbReference type="Google" id="ProtNLM"/>
    </source>
</evidence>
<evidence type="ECO:0000313" key="2">
    <source>
        <dbReference type="Proteomes" id="UP001314263"/>
    </source>
</evidence>
<dbReference type="Proteomes" id="UP001314263">
    <property type="component" value="Unassembled WGS sequence"/>
</dbReference>
<dbReference type="EMBL" id="CAUYUE010000016">
    <property type="protein sequence ID" value="CAK0786920.1"/>
    <property type="molecule type" value="Genomic_DNA"/>
</dbReference>
<gene>
    <name evidence="1" type="ORF">CVIRNUC_010134</name>
</gene>
<organism evidence="1 2">
    <name type="scientific">Coccomyxa viridis</name>
    <dbReference type="NCBI Taxonomy" id="1274662"/>
    <lineage>
        <taxon>Eukaryota</taxon>
        <taxon>Viridiplantae</taxon>
        <taxon>Chlorophyta</taxon>
        <taxon>core chlorophytes</taxon>
        <taxon>Trebouxiophyceae</taxon>
        <taxon>Trebouxiophyceae incertae sedis</taxon>
        <taxon>Coccomyxaceae</taxon>
        <taxon>Coccomyxa</taxon>
    </lineage>
</organism>
<name>A0AAV1ILJ4_9CHLO</name>
<dbReference type="AlphaFoldDB" id="A0AAV1ILJ4"/>
<protein>
    <recommendedName>
        <fullName evidence="3">Extracellular protein</fullName>
    </recommendedName>
</protein>
<keyword evidence="2" id="KW-1185">Reference proteome</keyword>
<comment type="caution">
    <text evidence="1">The sequence shown here is derived from an EMBL/GenBank/DDBJ whole genome shotgun (WGS) entry which is preliminary data.</text>
</comment>
<proteinExistence type="predicted"/>
<evidence type="ECO:0000313" key="1">
    <source>
        <dbReference type="EMBL" id="CAK0786920.1"/>
    </source>
</evidence>
<accession>A0AAV1ILJ4</accession>
<sequence length="242" mass="25725">MSLRINASDIANLFSTVSNASTADVISAIVFRAGYRSEAVYIRSEDAGASNGVGYVQTLAIAATFENGQLQALQWVDLTCNSCGGPTSKQCLTTTTSQPQHSCAVPETSCDAEDCSLLLYMGFSGDDRDNVAFQTGYQISQVNQYSVSTLYNSIVQQVCPQSLCHKLSLHTIYSCLRYQCAWAHAVDTTGVICECVQIHILSGMHTEFPTAYGVQVSNVLNNAQTGYVGGEAPPASASGDAA</sequence>